<dbReference type="InterPro" id="IPR050173">
    <property type="entry name" value="ABC_transporter_C-like"/>
</dbReference>
<evidence type="ECO:0000313" key="4">
    <source>
        <dbReference type="EMBL" id="KAJ7312458.1"/>
    </source>
</evidence>
<protein>
    <submittedName>
        <fullName evidence="4">Uncharacterized protein</fullName>
    </submittedName>
</protein>
<dbReference type="GO" id="GO:0005524">
    <property type="term" value="F:ATP binding"/>
    <property type="evidence" value="ECO:0007669"/>
    <property type="project" value="UniProtKB-KW"/>
</dbReference>
<dbReference type="GO" id="GO:0016020">
    <property type="term" value="C:membrane"/>
    <property type="evidence" value="ECO:0007669"/>
    <property type="project" value="TreeGrafter"/>
</dbReference>
<reference evidence="4" key="1">
    <citation type="submission" date="2023-03" db="EMBL/GenBank/DDBJ databases">
        <title>Massive genome expansion in bonnet fungi (Mycena s.s.) driven by repeated elements and novel gene families across ecological guilds.</title>
        <authorList>
            <consortium name="Lawrence Berkeley National Laboratory"/>
            <person name="Harder C.B."/>
            <person name="Miyauchi S."/>
            <person name="Viragh M."/>
            <person name="Kuo A."/>
            <person name="Thoen E."/>
            <person name="Andreopoulos B."/>
            <person name="Lu D."/>
            <person name="Skrede I."/>
            <person name="Drula E."/>
            <person name="Henrissat B."/>
            <person name="Morin E."/>
            <person name="Kohler A."/>
            <person name="Barry K."/>
            <person name="LaButti K."/>
            <person name="Morin E."/>
            <person name="Salamov A."/>
            <person name="Lipzen A."/>
            <person name="Mereny Z."/>
            <person name="Hegedus B."/>
            <person name="Baldrian P."/>
            <person name="Stursova M."/>
            <person name="Weitz H."/>
            <person name="Taylor A."/>
            <person name="Grigoriev I.V."/>
            <person name="Nagy L.G."/>
            <person name="Martin F."/>
            <person name="Kauserud H."/>
        </authorList>
    </citation>
    <scope>NUCLEOTIDE SEQUENCE</scope>
    <source>
        <strain evidence="4">CBHHK002</strain>
    </source>
</reference>
<sequence length="459" mass="50513">MKAETTAAKDVHEDSSIVEGPSTASSGSDADSRAKTVAPENGESSHCSKNESATVQASTSSVTSESSEPSKREVKKPEANKSQGSLVGKINNLITVDLGIIGSSGQPGFSVPGGFYSTPVDTRDLVPYILLSVRGSLAEKFSGEVGSVNTKRAIETHGRTSSIRQRGPKVKLFGWAEKMKARIEEKLDPEETHYSYGQWHCQLTAVKTLIMGQPLNASKITRWLTHLMTAKVSFDRVNDFLKNVSSKFANKDFCLIAIPTELLDAFDKNETPVGFPVEDERIGFRNPTFSWSNESDGSPTHSRKFLLKIHGEVIFRQGRINLVDQRDQVRALDCFVNSHRPLAIGKTSLLMELLGEMHSIPSSPDSWYNLPRSPGVAYAAQESWVLNETIRSNITFDTPFDERYKKVLYQCALEPDLALFQAGDQTEVGEKGLTLSGGQKARSPGLFIRHTAFRLLGDR</sequence>
<feature type="compositionally biased region" description="Low complexity" evidence="3">
    <location>
        <begin position="51"/>
        <end position="67"/>
    </location>
</feature>
<proteinExistence type="predicted"/>
<evidence type="ECO:0000313" key="5">
    <source>
        <dbReference type="Proteomes" id="UP001218218"/>
    </source>
</evidence>
<dbReference type="AlphaFoldDB" id="A0AAD6Z9X1"/>
<dbReference type="SUPFAM" id="SSF52540">
    <property type="entry name" value="P-loop containing nucleoside triphosphate hydrolases"/>
    <property type="match status" value="1"/>
</dbReference>
<feature type="non-terminal residue" evidence="4">
    <location>
        <position position="1"/>
    </location>
</feature>
<keyword evidence="5" id="KW-1185">Reference proteome</keyword>
<dbReference type="PANTHER" id="PTHR24223">
    <property type="entry name" value="ATP-BINDING CASSETTE SUB-FAMILY C"/>
    <property type="match status" value="1"/>
</dbReference>
<keyword evidence="2" id="KW-0067">ATP-binding</keyword>
<dbReference type="PANTHER" id="PTHR24223:SF356">
    <property type="entry name" value="ATP-BINDING CASSETTE TRANSPORTER ABC4"/>
    <property type="match status" value="1"/>
</dbReference>
<feature type="region of interest" description="Disordered" evidence="3">
    <location>
        <begin position="1"/>
        <end position="83"/>
    </location>
</feature>
<feature type="compositionally biased region" description="Basic and acidic residues" evidence="3">
    <location>
        <begin position="1"/>
        <end position="15"/>
    </location>
</feature>
<dbReference type="InterPro" id="IPR027417">
    <property type="entry name" value="P-loop_NTPase"/>
</dbReference>
<keyword evidence="1" id="KW-0547">Nucleotide-binding</keyword>
<dbReference type="GO" id="GO:0042626">
    <property type="term" value="F:ATPase-coupled transmembrane transporter activity"/>
    <property type="evidence" value="ECO:0007669"/>
    <property type="project" value="TreeGrafter"/>
</dbReference>
<dbReference type="EMBL" id="JARIHO010000072">
    <property type="protein sequence ID" value="KAJ7312458.1"/>
    <property type="molecule type" value="Genomic_DNA"/>
</dbReference>
<name>A0AAD6Z9X1_9AGAR</name>
<dbReference type="Proteomes" id="UP001218218">
    <property type="component" value="Unassembled WGS sequence"/>
</dbReference>
<dbReference type="Gene3D" id="3.40.50.300">
    <property type="entry name" value="P-loop containing nucleotide triphosphate hydrolases"/>
    <property type="match status" value="1"/>
</dbReference>
<accession>A0AAD6Z9X1</accession>
<feature type="compositionally biased region" description="Basic and acidic residues" evidence="3">
    <location>
        <begin position="68"/>
        <end position="79"/>
    </location>
</feature>
<evidence type="ECO:0000256" key="3">
    <source>
        <dbReference type="SAM" id="MobiDB-lite"/>
    </source>
</evidence>
<evidence type="ECO:0000256" key="2">
    <source>
        <dbReference type="ARBA" id="ARBA00022840"/>
    </source>
</evidence>
<organism evidence="4 5">
    <name type="scientific">Mycena albidolilacea</name>
    <dbReference type="NCBI Taxonomy" id="1033008"/>
    <lineage>
        <taxon>Eukaryota</taxon>
        <taxon>Fungi</taxon>
        <taxon>Dikarya</taxon>
        <taxon>Basidiomycota</taxon>
        <taxon>Agaricomycotina</taxon>
        <taxon>Agaricomycetes</taxon>
        <taxon>Agaricomycetidae</taxon>
        <taxon>Agaricales</taxon>
        <taxon>Marasmiineae</taxon>
        <taxon>Mycenaceae</taxon>
        <taxon>Mycena</taxon>
    </lineage>
</organism>
<gene>
    <name evidence="4" type="ORF">DFH08DRAFT_943617</name>
</gene>
<comment type="caution">
    <text evidence="4">The sequence shown here is derived from an EMBL/GenBank/DDBJ whole genome shotgun (WGS) entry which is preliminary data.</text>
</comment>
<evidence type="ECO:0000256" key="1">
    <source>
        <dbReference type="ARBA" id="ARBA00022741"/>
    </source>
</evidence>